<dbReference type="Gene3D" id="1.10.3720.10">
    <property type="entry name" value="MetI-like"/>
    <property type="match status" value="1"/>
</dbReference>
<dbReference type="PROSITE" id="PS50928">
    <property type="entry name" value="ABC_TM1"/>
    <property type="match status" value="1"/>
</dbReference>
<evidence type="ECO:0000256" key="2">
    <source>
        <dbReference type="ARBA" id="ARBA00022448"/>
    </source>
</evidence>
<feature type="domain" description="ABC transmembrane type-1" evidence="7">
    <location>
        <begin position="95"/>
        <end position="312"/>
    </location>
</feature>
<evidence type="ECO:0000256" key="3">
    <source>
        <dbReference type="ARBA" id="ARBA00022692"/>
    </source>
</evidence>
<comment type="subcellular location">
    <subcellularLocation>
        <location evidence="6">Cell membrane</location>
        <topology evidence="6">Multi-pass membrane protein</topology>
    </subcellularLocation>
    <subcellularLocation>
        <location evidence="1">Membrane</location>
        <topology evidence="1">Multi-pass membrane protein</topology>
    </subcellularLocation>
</comment>
<evidence type="ECO:0000256" key="5">
    <source>
        <dbReference type="ARBA" id="ARBA00023136"/>
    </source>
</evidence>
<evidence type="ECO:0000259" key="7">
    <source>
        <dbReference type="PROSITE" id="PS50928"/>
    </source>
</evidence>
<keyword evidence="5 6" id="KW-0472">Membrane</keyword>
<feature type="transmembrane region" description="Helical" evidence="6">
    <location>
        <begin position="141"/>
        <end position="161"/>
    </location>
</feature>
<feature type="transmembrane region" description="Helical" evidence="6">
    <location>
        <begin position="36"/>
        <end position="66"/>
    </location>
</feature>
<dbReference type="SUPFAM" id="SSF161098">
    <property type="entry name" value="MetI-like"/>
    <property type="match status" value="1"/>
</dbReference>
<dbReference type="CDD" id="cd06261">
    <property type="entry name" value="TM_PBP2"/>
    <property type="match status" value="1"/>
</dbReference>
<keyword evidence="2 6" id="KW-0813">Transport</keyword>
<sequence length="325" mass="36928">MESTVHELNDYRTSSMAKKKTKFQLIKRRFYRERQIWMLCIPILLFIAIMQYLPMLGVITAFMNYIPGTSVFKSEWVGLLHFKTFFASPDFPMLMRNTLAIGGLDILFGFPAPIILALLLNEVRSKPFRKFIQSTSYLPYFLSWVVIASITFTLFGNEGIFNEFLLRFGFSDQPIAFLGEGGKYYWGIITGLGVWKNVGWNSIIYLSAITSVDPEQYDAGKVDGLGRFKSMWHITLPAIRPTIVVLWILSLGSIFTAGLEAPLLIGNSQTRDYSEVIDTYVFTYGLQLGNYSFATAIELVKSIIAITLVFGANRFTKKVMDTSIY</sequence>
<evidence type="ECO:0000256" key="6">
    <source>
        <dbReference type="RuleBase" id="RU363032"/>
    </source>
</evidence>
<evidence type="ECO:0000313" key="8">
    <source>
        <dbReference type="EMBL" id="MCY9694173.1"/>
    </source>
</evidence>
<comment type="similarity">
    <text evidence="6">Belongs to the binding-protein-dependent transport system permease family.</text>
</comment>
<dbReference type="Pfam" id="PF00528">
    <property type="entry name" value="BPD_transp_1"/>
    <property type="match status" value="1"/>
</dbReference>
<dbReference type="Proteomes" id="UP001527099">
    <property type="component" value="Unassembled WGS sequence"/>
</dbReference>
<name>A0ABT4GDN6_9BACL</name>
<reference evidence="8 9" key="1">
    <citation type="submission" date="2022-05" db="EMBL/GenBank/DDBJ databases">
        <title>Genome Sequencing of Bee-Associated Microbes.</title>
        <authorList>
            <person name="Dunlap C."/>
        </authorList>
    </citation>
    <scope>NUCLEOTIDE SEQUENCE [LARGE SCALE GENOMIC DNA]</scope>
    <source>
        <strain evidence="8 9">NRRL B-14421</strain>
    </source>
</reference>
<feature type="transmembrane region" description="Helical" evidence="6">
    <location>
        <begin position="238"/>
        <end position="259"/>
    </location>
</feature>
<keyword evidence="4 6" id="KW-1133">Transmembrane helix</keyword>
<evidence type="ECO:0000256" key="4">
    <source>
        <dbReference type="ARBA" id="ARBA00022989"/>
    </source>
</evidence>
<protein>
    <submittedName>
        <fullName evidence="8">ABC transporter permease subunit</fullName>
    </submittedName>
</protein>
<dbReference type="PANTHER" id="PTHR43496">
    <property type="entry name" value="PROTEIN LPLB"/>
    <property type="match status" value="1"/>
</dbReference>
<comment type="caution">
    <text evidence="8">The sequence shown here is derived from an EMBL/GenBank/DDBJ whole genome shotgun (WGS) entry which is preliminary data.</text>
</comment>
<dbReference type="RefSeq" id="WP_268615878.1">
    <property type="nucleotide sequence ID" value="NZ_JAMDMX010000045.1"/>
</dbReference>
<evidence type="ECO:0000256" key="1">
    <source>
        <dbReference type="ARBA" id="ARBA00004141"/>
    </source>
</evidence>
<evidence type="ECO:0000313" key="9">
    <source>
        <dbReference type="Proteomes" id="UP001527099"/>
    </source>
</evidence>
<accession>A0ABT4GDN6</accession>
<dbReference type="InterPro" id="IPR035906">
    <property type="entry name" value="MetI-like_sf"/>
</dbReference>
<feature type="transmembrane region" description="Helical" evidence="6">
    <location>
        <begin position="99"/>
        <end position="120"/>
    </location>
</feature>
<dbReference type="InterPro" id="IPR000515">
    <property type="entry name" value="MetI-like"/>
</dbReference>
<proteinExistence type="inferred from homology"/>
<dbReference type="PANTHER" id="PTHR43496:SF1">
    <property type="entry name" value="POLYGALACTURONAN_RHAMNOGALACTURONAN TRANSPORT SYSTEM PERMEASE PROTEIN YTEP"/>
    <property type="match status" value="1"/>
</dbReference>
<keyword evidence="9" id="KW-1185">Reference proteome</keyword>
<organism evidence="8 9">
    <name type="scientific">Paenibacillus alginolyticus</name>
    <dbReference type="NCBI Taxonomy" id="59839"/>
    <lineage>
        <taxon>Bacteria</taxon>
        <taxon>Bacillati</taxon>
        <taxon>Bacillota</taxon>
        <taxon>Bacilli</taxon>
        <taxon>Bacillales</taxon>
        <taxon>Paenibacillaceae</taxon>
        <taxon>Paenibacillus</taxon>
    </lineage>
</organism>
<dbReference type="EMBL" id="JAMDMX010000045">
    <property type="protein sequence ID" value="MCY9694173.1"/>
    <property type="molecule type" value="Genomic_DNA"/>
</dbReference>
<keyword evidence="3 6" id="KW-0812">Transmembrane</keyword>
<gene>
    <name evidence="8" type="ORF">M5X19_14850</name>
</gene>